<organism evidence="1 2">
    <name type="scientific">Candidatus Kaiserbacteria bacterium GWA2_50_9</name>
    <dbReference type="NCBI Taxonomy" id="1798474"/>
    <lineage>
        <taxon>Bacteria</taxon>
        <taxon>Candidatus Kaiseribacteriota</taxon>
    </lineage>
</organism>
<proteinExistence type="predicted"/>
<gene>
    <name evidence="1" type="ORF">A2118_01875</name>
</gene>
<dbReference type="EMBL" id="MFKN01000019">
    <property type="protein sequence ID" value="OGG41011.1"/>
    <property type="molecule type" value="Genomic_DNA"/>
</dbReference>
<evidence type="ECO:0000313" key="2">
    <source>
        <dbReference type="Proteomes" id="UP000179014"/>
    </source>
</evidence>
<evidence type="ECO:0000313" key="1">
    <source>
        <dbReference type="EMBL" id="OGG41011.1"/>
    </source>
</evidence>
<dbReference type="AlphaFoldDB" id="A0A1F6BVQ6"/>
<reference evidence="1 2" key="1">
    <citation type="journal article" date="2016" name="Nat. Commun.">
        <title>Thousands of microbial genomes shed light on interconnected biogeochemical processes in an aquifer system.</title>
        <authorList>
            <person name="Anantharaman K."/>
            <person name="Brown C.T."/>
            <person name="Hug L.A."/>
            <person name="Sharon I."/>
            <person name="Castelle C.J."/>
            <person name="Probst A.J."/>
            <person name="Thomas B.C."/>
            <person name="Singh A."/>
            <person name="Wilkins M.J."/>
            <person name="Karaoz U."/>
            <person name="Brodie E.L."/>
            <person name="Williams K.H."/>
            <person name="Hubbard S.S."/>
            <person name="Banfield J.F."/>
        </authorList>
    </citation>
    <scope>NUCLEOTIDE SEQUENCE [LARGE SCALE GENOMIC DNA]</scope>
</reference>
<sequence>MTMATKQHLLSPDIKAFIMESINDVLEDPDFGLELTEGFKKKLQVAKRSKVRTISLEEVRKKYY</sequence>
<accession>A0A1F6BVQ6</accession>
<name>A0A1F6BVQ6_9BACT</name>
<dbReference type="Proteomes" id="UP000179014">
    <property type="component" value="Unassembled WGS sequence"/>
</dbReference>
<protein>
    <submittedName>
        <fullName evidence="1">Uncharacterized protein</fullName>
    </submittedName>
</protein>
<comment type="caution">
    <text evidence="1">The sequence shown here is derived from an EMBL/GenBank/DDBJ whole genome shotgun (WGS) entry which is preliminary data.</text>
</comment>